<evidence type="ECO:0000259" key="6">
    <source>
        <dbReference type="PROSITE" id="PS50054"/>
    </source>
</evidence>
<dbReference type="InterPro" id="IPR016130">
    <property type="entry name" value="Tyr_Pase_AS"/>
</dbReference>
<protein>
    <recommendedName>
        <fullName evidence="2">protein-tyrosine-phosphatase</fullName>
        <ecNumber evidence="2">3.1.3.48</ecNumber>
    </recommendedName>
</protein>
<keyword evidence="3" id="KW-0378">Hydrolase</keyword>
<dbReference type="InterPro" id="IPR020422">
    <property type="entry name" value="TYR_PHOSPHATASE_DUAL_dom"/>
</dbReference>
<feature type="compositionally biased region" description="Basic and acidic residues" evidence="5">
    <location>
        <begin position="440"/>
        <end position="457"/>
    </location>
</feature>
<dbReference type="AlphaFoldDB" id="A0AAV6H1V9"/>
<accession>A0AAV6H1V9</accession>
<comment type="caution">
    <text evidence="8">The sequence shown here is derived from an EMBL/GenBank/DDBJ whole genome shotgun (WGS) entry which is preliminary data.</text>
</comment>
<dbReference type="PANTHER" id="PTHR10159:SF516">
    <property type="entry name" value="DUAL SPECIFICITY PROTEIN PHOSPHATASE 16-LIKE"/>
    <property type="match status" value="1"/>
</dbReference>
<feature type="compositionally biased region" description="Polar residues" evidence="5">
    <location>
        <begin position="359"/>
        <end position="374"/>
    </location>
</feature>
<dbReference type="GO" id="GO:0008330">
    <property type="term" value="F:protein tyrosine/threonine phosphatase activity"/>
    <property type="evidence" value="ECO:0007669"/>
    <property type="project" value="TreeGrafter"/>
</dbReference>
<feature type="compositionally biased region" description="Polar residues" evidence="5">
    <location>
        <begin position="419"/>
        <end position="433"/>
    </location>
</feature>
<dbReference type="InterPro" id="IPR000340">
    <property type="entry name" value="Dual-sp_phosphatase_cat-dom"/>
</dbReference>
<keyword evidence="4" id="KW-0904">Protein phosphatase</keyword>
<dbReference type="InterPro" id="IPR000387">
    <property type="entry name" value="Tyr_Pase_dom"/>
</dbReference>
<feature type="compositionally biased region" description="Basic and acidic residues" evidence="5">
    <location>
        <begin position="258"/>
        <end position="267"/>
    </location>
</feature>
<dbReference type="SMART" id="SM00195">
    <property type="entry name" value="DSPc"/>
    <property type="match status" value="1"/>
</dbReference>
<dbReference type="Gene3D" id="3.90.190.10">
    <property type="entry name" value="Protein tyrosine phosphatase superfamily"/>
    <property type="match status" value="1"/>
</dbReference>
<dbReference type="PROSITE" id="PS00383">
    <property type="entry name" value="TYR_PHOSPHATASE_1"/>
    <property type="match status" value="1"/>
</dbReference>
<dbReference type="PROSITE" id="PS50056">
    <property type="entry name" value="TYR_PHOSPHATASE_2"/>
    <property type="match status" value="1"/>
</dbReference>
<gene>
    <name evidence="8" type="ORF">AALO_G00083400</name>
</gene>
<dbReference type="SUPFAM" id="SSF52799">
    <property type="entry name" value="(Phosphotyrosine protein) phosphatases II"/>
    <property type="match status" value="1"/>
</dbReference>
<feature type="region of interest" description="Disordered" evidence="5">
    <location>
        <begin position="359"/>
        <end position="476"/>
    </location>
</feature>
<evidence type="ECO:0000256" key="3">
    <source>
        <dbReference type="ARBA" id="ARBA00022801"/>
    </source>
</evidence>
<dbReference type="InterPro" id="IPR029021">
    <property type="entry name" value="Prot-tyrosine_phosphatase-like"/>
</dbReference>
<dbReference type="EC" id="3.1.3.48" evidence="2"/>
<organism evidence="8 9">
    <name type="scientific">Alosa alosa</name>
    <name type="common">allis shad</name>
    <dbReference type="NCBI Taxonomy" id="278164"/>
    <lineage>
        <taxon>Eukaryota</taxon>
        <taxon>Metazoa</taxon>
        <taxon>Chordata</taxon>
        <taxon>Craniata</taxon>
        <taxon>Vertebrata</taxon>
        <taxon>Euteleostomi</taxon>
        <taxon>Actinopterygii</taxon>
        <taxon>Neopterygii</taxon>
        <taxon>Teleostei</taxon>
        <taxon>Clupei</taxon>
        <taxon>Clupeiformes</taxon>
        <taxon>Clupeoidei</taxon>
        <taxon>Clupeidae</taxon>
        <taxon>Alosa</taxon>
    </lineage>
</organism>
<evidence type="ECO:0000313" key="9">
    <source>
        <dbReference type="Proteomes" id="UP000823561"/>
    </source>
</evidence>
<evidence type="ECO:0000256" key="2">
    <source>
        <dbReference type="ARBA" id="ARBA00013064"/>
    </source>
</evidence>
<evidence type="ECO:0000259" key="7">
    <source>
        <dbReference type="PROSITE" id="PS50056"/>
    </source>
</evidence>
<feature type="region of interest" description="Disordered" evidence="5">
    <location>
        <begin position="258"/>
        <end position="292"/>
    </location>
</feature>
<dbReference type="Proteomes" id="UP000823561">
    <property type="component" value="Chromosome 6"/>
</dbReference>
<dbReference type="PROSITE" id="PS50054">
    <property type="entry name" value="TYR_PHOSPHATASE_DUAL"/>
    <property type="match status" value="1"/>
</dbReference>
<dbReference type="CDD" id="cd14568">
    <property type="entry name" value="DSP_MKP_classIII"/>
    <property type="match status" value="1"/>
</dbReference>
<feature type="domain" description="Tyrosine-protein phosphatase" evidence="6">
    <location>
        <begin position="69"/>
        <end position="211"/>
    </location>
</feature>
<proteinExistence type="inferred from homology"/>
<reference evidence="8" key="1">
    <citation type="submission" date="2020-10" db="EMBL/GenBank/DDBJ databases">
        <title>Chromosome-scale genome assembly of the Allis shad, Alosa alosa.</title>
        <authorList>
            <person name="Margot Z."/>
            <person name="Christophe K."/>
            <person name="Cabau C."/>
            <person name="Louis A."/>
            <person name="Berthelot C."/>
            <person name="Parey E."/>
            <person name="Roest Crollius H."/>
            <person name="Montfort J."/>
            <person name="Robinson-Rechavi M."/>
            <person name="Bucao C."/>
            <person name="Bouchez O."/>
            <person name="Gislard M."/>
            <person name="Lluch J."/>
            <person name="Milhes M."/>
            <person name="Lampietro C."/>
            <person name="Lopez Roques C."/>
            <person name="Donnadieu C."/>
            <person name="Braasch I."/>
            <person name="Desvignes T."/>
            <person name="Postlethwait J."/>
            <person name="Bobe J."/>
            <person name="Guiguen Y."/>
        </authorList>
    </citation>
    <scope>NUCLEOTIDE SEQUENCE</scope>
    <source>
        <strain evidence="8">M-15738</strain>
        <tissue evidence="8">Blood</tissue>
    </source>
</reference>
<feature type="domain" description="Tyrosine specific protein phosphatases" evidence="7">
    <location>
        <begin position="128"/>
        <end position="192"/>
    </location>
</feature>
<dbReference type="GO" id="GO:0005737">
    <property type="term" value="C:cytoplasm"/>
    <property type="evidence" value="ECO:0007669"/>
    <property type="project" value="TreeGrafter"/>
</dbReference>
<comment type="similarity">
    <text evidence="1">Belongs to the protein-tyrosine phosphatase family. Non-receptor class dual specificity subfamily.</text>
</comment>
<evidence type="ECO:0000256" key="5">
    <source>
        <dbReference type="SAM" id="MobiDB-lite"/>
    </source>
</evidence>
<dbReference type="EMBL" id="JADWDJ010000006">
    <property type="protein sequence ID" value="KAG5279957.1"/>
    <property type="molecule type" value="Genomic_DNA"/>
</dbReference>
<dbReference type="GO" id="GO:0043409">
    <property type="term" value="P:negative regulation of MAPK cascade"/>
    <property type="evidence" value="ECO:0007669"/>
    <property type="project" value="TreeGrafter"/>
</dbReference>
<evidence type="ECO:0000313" key="8">
    <source>
        <dbReference type="EMBL" id="KAG5279957.1"/>
    </source>
</evidence>
<evidence type="ECO:0000256" key="4">
    <source>
        <dbReference type="ARBA" id="ARBA00022912"/>
    </source>
</evidence>
<feature type="compositionally biased region" description="Basic and acidic residues" evidence="5">
    <location>
        <begin position="406"/>
        <end position="416"/>
    </location>
</feature>
<name>A0AAV6H1V9_9TELE</name>
<sequence>MHEPLRLSPVYLGNRNSAFTSPCPASTGGSQHLILHLFLFFNISDKEITECTPEERRMVFHRERENECLPLSCILPHLYLGAETDVTQDSLSARGISYVLSVSRCSPQPTFLPKSQYLRIPIDDSLRDDLLPWIPQALRFIDGAMSLGCSVLVHCAAGISRSPALAVAYIMYHLGMDLDHAYRFVKERRPSISPNFNFLGQLQLFQGTLTPACTNPHHTLEPSGRALDLPQPFPTTDHTDCSSSVLLSTKLNPSAQDMKRGNKEHGEGCVNTHCDTSNSKDGTAVQSGNKGLAQTKSPEFTLSLSDKLKSLTLSLKPIEVQALSEAQWNPQKPITLQIPSDPVSVSEKRQRLTLALTPVSVSLQTPQRHTTQSSKRADLRQDATTSSQLLHMGESGAQHRATKSQRKAEKEKERQRKALSSQHPNAHQGSSRSLTRRKDRQSQDRAVTARKDAEAKLRVVKSHQGVPERNKPKTESIKEIPSMNINGSLQKVHPSTAVEAVEGLSGDTHLVSPLSLTVNKLLDWGEKMLLGVLLGPRIKVGQPALPYRC</sequence>
<dbReference type="GO" id="GO:0033550">
    <property type="term" value="F:MAP kinase tyrosine phosphatase activity"/>
    <property type="evidence" value="ECO:0007669"/>
    <property type="project" value="TreeGrafter"/>
</dbReference>
<evidence type="ECO:0000256" key="1">
    <source>
        <dbReference type="ARBA" id="ARBA00008601"/>
    </source>
</evidence>
<feature type="compositionally biased region" description="Basic and acidic residues" evidence="5">
    <location>
        <begin position="466"/>
        <end position="476"/>
    </location>
</feature>
<dbReference type="GO" id="GO:0017017">
    <property type="term" value="F:MAP kinase tyrosine/serine/threonine phosphatase activity"/>
    <property type="evidence" value="ECO:0007669"/>
    <property type="project" value="TreeGrafter"/>
</dbReference>
<dbReference type="PANTHER" id="PTHR10159">
    <property type="entry name" value="DUAL SPECIFICITY PROTEIN PHOSPHATASE"/>
    <property type="match status" value="1"/>
</dbReference>
<keyword evidence="9" id="KW-1185">Reference proteome</keyword>
<dbReference type="Pfam" id="PF00782">
    <property type="entry name" value="DSPc"/>
    <property type="match status" value="1"/>
</dbReference>
<feature type="compositionally biased region" description="Polar residues" evidence="5">
    <location>
        <begin position="273"/>
        <end position="292"/>
    </location>
</feature>